<keyword evidence="1" id="KW-0862">Zinc</keyword>
<feature type="domain" description="FPG-type" evidence="2">
    <location>
        <begin position="1"/>
        <end position="19"/>
    </location>
</feature>
<dbReference type="Pfam" id="PF06827">
    <property type="entry name" value="zf-FPG_IleRS"/>
    <property type="match status" value="1"/>
</dbReference>
<proteinExistence type="predicted"/>
<dbReference type="GO" id="GO:0003906">
    <property type="term" value="F:DNA-(apurinic or apyrimidinic site) endonuclease activity"/>
    <property type="evidence" value="ECO:0007669"/>
    <property type="project" value="InterPro"/>
</dbReference>
<dbReference type="SUPFAM" id="SSF57716">
    <property type="entry name" value="Glucocorticoid receptor-like (DNA-binding domain)"/>
    <property type="match status" value="1"/>
</dbReference>
<protein>
    <recommendedName>
        <fullName evidence="2">FPG-type domain-containing protein</fullName>
    </recommendedName>
</protein>
<dbReference type="PROSITE" id="PS51066">
    <property type="entry name" value="ZF_FPG_2"/>
    <property type="match status" value="1"/>
</dbReference>
<dbReference type="GO" id="GO:0006284">
    <property type="term" value="P:base-excision repair"/>
    <property type="evidence" value="ECO:0007669"/>
    <property type="project" value="InterPro"/>
</dbReference>
<dbReference type="Gene3D" id="1.10.8.50">
    <property type="match status" value="1"/>
</dbReference>
<sequence length="20" mass="2315">MKKIDLGGRGTYFCPKCQRL</sequence>
<accession>A0A2G9YCB5</accession>
<dbReference type="GO" id="GO:0008270">
    <property type="term" value="F:zinc ion binding"/>
    <property type="evidence" value="ECO:0007669"/>
    <property type="project" value="UniProtKB-KW"/>
</dbReference>
<dbReference type="InterPro" id="IPR000214">
    <property type="entry name" value="Znf_DNA_glyclase/AP_lyase"/>
</dbReference>
<evidence type="ECO:0000259" key="2">
    <source>
        <dbReference type="PROSITE" id="PS51066"/>
    </source>
</evidence>
<dbReference type="GO" id="GO:0016799">
    <property type="term" value="F:hydrolase activity, hydrolyzing N-glycosyl compounds"/>
    <property type="evidence" value="ECO:0007669"/>
    <property type="project" value="InterPro"/>
</dbReference>
<dbReference type="AlphaFoldDB" id="A0A2G9YCB5"/>
<organism evidence="3 4">
    <name type="scientific">Candidatus Portnoybacteria bacterium CG23_combo_of_CG06-09_8_20_14_all_37_13</name>
    <dbReference type="NCBI Taxonomy" id="1974819"/>
    <lineage>
        <taxon>Bacteria</taxon>
        <taxon>Candidatus Portnoyibacteriota</taxon>
    </lineage>
</organism>
<keyword evidence="1" id="KW-0863">Zinc-finger</keyword>
<keyword evidence="1" id="KW-0479">Metal-binding</keyword>
<name>A0A2G9YCB5_9BACT</name>
<evidence type="ECO:0000256" key="1">
    <source>
        <dbReference type="PROSITE-ProRule" id="PRU00391"/>
    </source>
</evidence>
<dbReference type="InterPro" id="IPR010663">
    <property type="entry name" value="Znf_FPG/IleRS"/>
</dbReference>
<evidence type="ECO:0000313" key="3">
    <source>
        <dbReference type="EMBL" id="PIP16812.1"/>
    </source>
</evidence>
<gene>
    <name evidence="3" type="ORF">COX44_03360</name>
</gene>
<dbReference type="Proteomes" id="UP000231480">
    <property type="component" value="Unassembled WGS sequence"/>
</dbReference>
<reference evidence="3 4" key="1">
    <citation type="submission" date="2017-09" db="EMBL/GenBank/DDBJ databases">
        <title>Depth-based differentiation of microbial function through sediment-hosted aquifers and enrichment of novel symbionts in the deep terrestrial subsurface.</title>
        <authorList>
            <person name="Probst A.J."/>
            <person name="Ladd B."/>
            <person name="Jarett J.K."/>
            <person name="Geller-Mcgrath D.E."/>
            <person name="Sieber C.M."/>
            <person name="Emerson J.B."/>
            <person name="Anantharaman K."/>
            <person name="Thomas B.C."/>
            <person name="Malmstrom R."/>
            <person name="Stieglmeier M."/>
            <person name="Klingl A."/>
            <person name="Woyke T."/>
            <person name="Ryan C.M."/>
            <person name="Banfield J.F."/>
        </authorList>
    </citation>
    <scope>NUCLEOTIDE SEQUENCE [LARGE SCALE GENOMIC DNA]</scope>
    <source>
        <strain evidence="3">CG23_combo_of_CG06-09_8_20_14_all_37_13</strain>
    </source>
</reference>
<comment type="caution">
    <text evidence="3">The sequence shown here is derived from an EMBL/GenBank/DDBJ whole genome shotgun (WGS) entry which is preliminary data.</text>
</comment>
<evidence type="ECO:0000313" key="4">
    <source>
        <dbReference type="Proteomes" id="UP000231480"/>
    </source>
</evidence>
<dbReference type="EMBL" id="PCRH01000072">
    <property type="protein sequence ID" value="PIP16812.1"/>
    <property type="molecule type" value="Genomic_DNA"/>
</dbReference>